<feature type="transmembrane region" description="Helical" evidence="2">
    <location>
        <begin position="169"/>
        <end position="188"/>
    </location>
</feature>
<dbReference type="EMBL" id="FONG01000014">
    <property type="protein sequence ID" value="SFF44944.1"/>
    <property type="molecule type" value="Genomic_DNA"/>
</dbReference>
<dbReference type="STRING" id="380248.SAMN05216251_114162"/>
<feature type="transmembrane region" description="Helical" evidence="2">
    <location>
        <begin position="384"/>
        <end position="408"/>
    </location>
</feature>
<keyword evidence="4" id="KW-1185">Reference proteome</keyword>
<proteinExistence type="predicted"/>
<evidence type="ECO:0000256" key="1">
    <source>
        <dbReference type="SAM" id="MobiDB-lite"/>
    </source>
</evidence>
<dbReference type="Proteomes" id="UP000199323">
    <property type="component" value="Unassembled WGS sequence"/>
</dbReference>
<keyword evidence="2" id="KW-1133">Transmembrane helix</keyword>
<feature type="region of interest" description="Disordered" evidence="1">
    <location>
        <begin position="1"/>
        <end position="25"/>
    </location>
</feature>
<evidence type="ECO:0000256" key="2">
    <source>
        <dbReference type="SAM" id="Phobius"/>
    </source>
</evidence>
<feature type="compositionally biased region" description="Gly residues" evidence="1">
    <location>
        <begin position="427"/>
        <end position="436"/>
    </location>
</feature>
<dbReference type="AlphaFoldDB" id="A0A1I2IRQ0"/>
<evidence type="ECO:0000313" key="4">
    <source>
        <dbReference type="Proteomes" id="UP000199323"/>
    </source>
</evidence>
<keyword evidence="2" id="KW-0472">Membrane</keyword>
<protein>
    <recommendedName>
        <fullName evidence="5">PqqD family protein</fullName>
    </recommendedName>
</protein>
<dbReference type="OrthoDB" id="4515621at2"/>
<feature type="region of interest" description="Disordered" evidence="1">
    <location>
        <begin position="418"/>
        <end position="458"/>
    </location>
</feature>
<feature type="transmembrane region" description="Helical" evidence="2">
    <location>
        <begin position="232"/>
        <end position="256"/>
    </location>
</feature>
<dbReference type="RefSeq" id="WP_093715588.1">
    <property type="nucleotide sequence ID" value="NZ_FONG01000014.1"/>
</dbReference>
<feature type="transmembrane region" description="Helical" evidence="2">
    <location>
        <begin position="262"/>
        <end position="281"/>
    </location>
</feature>
<evidence type="ECO:0000313" key="3">
    <source>
        <dbReference type="EMBL" id="SFF44944.1"/>
    </source>
</evidence>
<feature type="transmembrane region" description="Helical" evidence="2">
    <location>
        <begin position="343"/>
        <end position="364"/>
    </location>
</feature>
<accession>A0A1I2IRQ0</accession>
<gene>
    <name evidence="3" type="ORF">SAMN05216251_114162</name>
</gene>
<sequence length="458" mass="49216">MTVTSASASSASSASPAPSATSSSAAGPIRLHRLTMVPEDDGVMIGRPDTASYAVFPEEGAEVLRMLAAGATLAEAAAWYAEAAGETLDVDDFLEILADLGFLRDADDPGGPDDTPAGGGRVRWQRLGAWTFSWPAWLVYAGLIVAAAVEMIRDSALRPSYHDVFFTDHLALIPITLTVVQIPCILVHEGYHALSGRRLGLPSTLTISRRLYYLVAETRLDSLFSVPRRRRYLPFLAGMLADAVLISGLTLLAVALRGHGPAWVAALMLAISFTCVMRLLWQFMFYLETDLYYVVTNALRCSDLQNAARFQVRTAVRRWTHRPPPEADPDAEWSERDRRMARWYAPLLVVGYGFSLGSLLWAGIPTTVHFWSQIENRFSDSGTATGGILDAASFVGLTALQIGLLVYVTVRDKRAARKQGGVTEAGTGEGSDGGSGDTSSAESGVVSESAATPAADIA</sequence>
<organism evidence="3 4">
    <name type="scientific">Actinacidiphila alni</name>
    <dbReference type="NCBI Taxonomy" id="380248"/>
    <lineage>
        <taxon>Bacteria</taxon>
        <taxon>Bacillati</taxon>
        <taxon>Actinomycetota</taxon>
        <taxon>Actinomycetes</taxon>
        <taxon>Kitasatosporales</taxon>
        <taxon>Streptomycetaceae</taxon>
        <taxon>Actinacidiphila</taxon>
    </lineage>
</organism>
<reference evidence="3 4" key="1">
    <citation type="submission" date="2016-10" db="EMBL/GenBank/DDBJ databases">
        <authorList>
            <person name="de Groot N.N."/>
        </authorList>
    </citation>
    <scope>NUCLEOTIDE SEQUENCE [LARGE SCALE GENOMIC DNA]</scope>
    <source>
        <strain evidence="3 4">CGMCC 4.3510</strain>
    </source>
</reference>
<feature type="transmembrane region" description="Helical" evidence="2">
    <location>
        <begin position="127"/>
        <end position="149"/>
    </location>
</feature>
<evidence type="ECO:0008006" key="5">
    <source>
        <dbReference type="Google" id="ProtNLM"/>
    </source>
</evidence>
<name>A0A1I2IRQ0_9ACTN</name>
<keyword evidence="2" id="KW-0812">Transmembrane</keyword>
<feature type="compositionally biased region" description="Low complexity" evidence="1">
    <location>
        <begin position="437"/>
        <end position="451"/>
    </location>
</feature>